<evidence type="ECO:0000313" key="2">
    <source>
        <dbReference type="Proteomes" id="UP000004095"/>
    </source>
</evidence>
<sequence>MAKAGNTINSQKIAQPVKACQALKKSPLNCLLPKAKLSCLSKKNPRKMYTPFKEMPDHARVWVYQADRALTDSEKAEMEQHLKTFVNQWTVHSKDLKASAKVFPDRFVVLAVDENHNQASGCSIDASVRFVQELEKHYNLSLFVRTEVAYLEGDTVKTTPVKSLKQQVNEGVIKADTTIFNNLVNNVGELNSQWQAPAKTTWLSRYF</sequence>
<evidence type="ECO:0008006" key="3">
    <source>
        <dbReference type="Google" id="ProtNLM"/>
    </source>
</evidence>
<comment type="caution">
    <text evidence="1">The sequence shown here is derived from an EMBL/GenBank/DDBJ whole genome shotgun (WGS) entry which is preliminary data.</text>
</comment>
<evidence type="ECO:0000313" key="1">
    <source>
        <dbReference type="EMBL" id="EAY27937.1"/>
    </source>
</evidence>
<reference evidence="1 2" key="1">
    <citation type="submission" date="2007-01" db="EMBL/GenBank/DDBJ databases">
        <authorList>
            <person name="Haygood M."/>
            <person name="Podell S."/>
            <person name="Anderson C."/>
            <person name="Hopkinson B."/>
            <person name="Roe K."/>
            <person name="Barbeau K."/>
            <person name="Gaasterland T."/>
            <person name="Ferriera S."/>
            <person name="Johnson J."/>
            <person name="Kravitz S."/>
            <person name="Beeson K."/>
            <person name="Sutton G."/>
            <person name="Rogers Y.-H."/>
            <person name="Friedman R."/>
            <person name="Frazier M."/>
            <person name="Venter J.C."/>
        </authorList>
    </citation>
    <scope>NUCLEOTIDE SEQUENCE [LARGE SCALE GENOMIC DNA]</scope>
    <source>
        <strain evidence="1 2">ATCC 23134</strain>
    </source>
</reference>
<protein>
    <recommendedName>
        <fullName evidence="3">ABC transporter ATPase</fullName>
    </recommendedName>
</protein>
<dbReference type="Proteomes" id="UP000004095">
    <property type="component" value="Unassembled WGS sequence"/>
</dbReference>
<gene>
    <name evidence="1" type="ORF">M23134_02606</name>
</gene>
<name>A1ZNP8_MICM2</name>
<accession>A1ZNP8</accession>
<keyword evidence="2" id="KW-1185">Reference proteome</keyword>
<proteinExistence type="predicted"/>
<organism evidence="1 2">
    <name type="scientific">Microscilla marina ATCC 23134</name>
    <dbReference type="NCBI Taxonomy" id="313606"/>
    <lineage>
        <taxon>Bacteria</taxon>
        <taxon>Pseudomonadati</taxon>
        <taxon>Bacteroidota</taxon>
        <taxon>Cytophagia</taxon>
        <taxon>Cytophagales</taxon>
        <taxon>Microscillaceae</taxon>
        <taxon>Microscilla</taxon>
    </lineage>
</organism>
<dbReference type="AlphaFoldDB" id="A1ZNP8"/>
<dbReference type="EMBL" id="AAWS01000019">
    <property type="protein sequence ID" value="EAY27937.1"/>
    <property type="molecule type" value="Genomic_DNA"/>
</dbReference>
<dbReference type="eggNOG" id="ENOG502ZBQZ">
    <property type="taxonomic scope" value="Bacteria"/>
</dbReference>